<dbReference type="CDD" id="cd03796">
    <property type="entry name" value="GT4_PIG-A-like"/>
    <property type="match status" value="1"/>
</dbReference>
<accession>A0AAV2QD92</accession>
<name>A0AAV2QD92_MEGNR</name>
<proteinExistence type="predicted"/>
<evidence type="ECO:0000259" key="8">
    <source>
        <dbReference type="Pfam" id="PF00534"/>
    </source>
</evidence>
<feature type="domain" description="PIGA GPI anchor biosynthesis" evidence="9">
    <location>
        <begin position="49"/>
        <end position="138"/>
    </location>
</feature>
<evidence type="ECO:0000256" key="7">
    <source>
        <dbReference type="SAM" id="Phobius"/>
    </source>
</evidence>
<evidence type="ECO:0000256" key="1">
    <source>
        <dbReference type="ARBA" id="ARBA00004687"/>
    </source>
</evidence>
<evidence type="ECO:0000256" key="6">
    <source>
        <dbReference type="ARBA" id="ARBA00032160"/>
    </source>
</evidence>
<keyword evidence="7" id="KW-1133">Transmembrane helix</keyword>
<dbReference type="FunFam" id="3.40.50.2000:FF:000026">
    <property type="entry name" value="Phosphatidylinositol N-acetylglucosaminyltransferase subunit A"/>
    <property type="match status" value="1"/>
</dbReference>
<keyword evidence="7" id="KW-0472">Membrane</keyword>
<keyword evidence="3" id="KW-0337">GPI-anchor biosynthesis</keyword>
<evidence type="ECO:0000259" key="9">
    <source>
        <dbReference type="Pfam" id="PF08288"/>
    </source>
</evidence>
<evidence type="ECO:0000256" key="2">
    <source>
        <dbReference type="ARBA" id="ARBA00012420"/>
    </source>
</evidence>
<evidence type="ECO:0000256" key="5">
    <source>
        <dbReference type="ARBA" id="ARBA00022679"/>
    </source>
</evidence>
<keyword evidence="5" id="KW-0808">Transferase</keyword>
<dbReference type="InterPro" id="IPR039507">
    <property type="entry name" value="PIG-A/GPI3"/>
</dbReference>
<dbReference type="Gene3D" id="3.40.50.2000">
    <property type="entry name" value="Glycogen Phosphorylase B"/>
    <property type="match status" value="2"/>
</dbReference>
<dbReference type="SUPFAM" id="SSF53756">
    <property type="entry name" value="UDP-Glycosyltransferase/glycogen phosphorylase"/>
    <property type="match status" value="1"/>
</dbReference>
<feature type="transmembrane region" description="Helical" evidence="7">
    <location>
        <begin position="400"/>
        <end position="423"/>
    </location>
</feature>
<reference evidence="10 11" key="1">
    <citation type="submission" date="2024-05" db="EMBL/GenBank/DDBJ databases">
        <authorList>
            <person name="Wallberg A."/>
        </authorList>
    </citation>
    <scope>NUCLEOTIDE SEQUENCE [LARGE SCALE GENOMIC DNA]</scope>
</reference>
<keyword evidence="11" id="KW-1185">Reference proteome</keyword>
<dbReference type="GO" id="GO:0006506">
    <property type="term" value="P:GPI anchor biosynthetic process"/>
    <property type="evidence" value="ECO:0007669"/>
    <property type="project" value="UniProtKB-KW"/>
</dbReference>
<dbReference type="Pfam" id="PF00534">
    <property type="entry name" value="Glycos_transf_1"/>
    <property type="match status" value="1"/>
</dbReference>
<dbReference type="PANTHER" id="PTHR45871">
    <property type="entry name" value="N-ACETYLGLUCOSAMINYL-PHOSPHATIDYLINOSITOL BIOSYNTHETIC PROTEIN"/>
    <property type="match status" value="1"/>
</dbReference>
<comment type="caution">
    <text evidence="10">The sequence shown here is derived from an EMBL/GenBank/DDBJ whole genome shotgun (WGS) entry which is preliminary data.</text>
</comment>
<protein>
    <recommendedName>
        <fullName evidence="2">phosphatidylinositol N-acetylglucosaminyltransferase</fullName>
        <ecNumber evidence="2">2.4.1.198</ecNumber>
    </recommendedName>
    <alternativeName>
        <fullName evidence="6">GlcNAc-PI synthesis protein</fullName>
    </alternativeName>
</protein>
<dbReference type="AlphaFoldDB" id="A0AAV2QD92"/>
<evidence type="ECO:0000256" key="3">
    <source>
        <dbReference type="ARBA" id="ARBA00022502"/>
    </source>
</evidence>
<evidence type="ECO:0000313" key="10">
    <source>
        <dbReference type="EMBL" id="CAL4078834.1"/>
    </source>
</evidence>
<evidence type="ECO:0000313" key="11">
    <source>
        <dbReference type="Proteomes" id="UP001497623"/>
    </source>
</evidence>
<keyword evidence="4" id="KW-0328">Glycosyltransferase</keyword>
<dbReference type="InterPro" id="IPR013234">
    <property type="entry name" value="PIGA_GPI_anchor_biosynthesis"/>
</dbReference>
<dbReference type="EC" id="2.4.1.198" evidence="2"/>
<gene>
    <name evidence="10" type="ORF">MNOR_LOCUS10763</name>
</gene>
<dbReference type="InterPro" id="IPR001296">
    <property type="entry name" value="Glyco_trans_1"/>
</dbReference>
<sequence>MDMNNTSNRHVICMVSDFFYPNVGGVEEHIFQLSQCLLSRGHKVIVVTHVYGDRRGIRYMTNGLKVYYLPIQPFYNQSALPTFITSVPLLRNILLRERVTIVHGHSAFSTMAHETMSLAMAIGLKTVFTDHSLFGFADMSAIVTNNFLAMSLADVNHCICVSYVGKENTVLRANVEIDKVSVIPNALDTKVFKPEIVKRPKDKINVVILCRLQYRKGVDLQPAIISHICKKYPQVNFIIGGDGPKRSLLEEVRDALGCERVTLLGAVPHADVHDVLTRGHIFLNTSLTEAFCIAICEAVSSGMQVVSTRVGGIPEVLPPHLIILADPNVESLTVALEFAIEREMKGNCLDPWDIHEQVREIYTWSNVASRTEVVYNRVAQEPASGALEIRLPKYWKCGPVAGLFMMFLVTLQFLLLKVCAWIYPIEDMDFCVDFPSSIEFGRYDGGPSEPRRQNIVNGLLTSSRQILEDDRYRHAAISSYQTVGNGSTRRQTRSTTRKIPR</sequence>
<dbReference type="GO" id="GO:0017176">
    <property type="term" value="F:phosphatidylinositol N-acetylglucosaminyltransferase activity"/>
    <property type="evidence" value="ECO:0007669"/>
    <property type="project" value="UniProtKB-EC"/>
</dbReference>
<dbReference type="Proteomes" id="UP001497623">
    <property type="component" value="Unassembled WGS sequence"/>
</dbReference>
<dbReference type="PANTHER" id="PTHR45871:SF1">
    <property type="entry name" value="PHOSPHATIDYLINOSITOL N-ACETYLGLUCOSAMINYLTRANSFERASE SUBUNIT A"/>
    <property type="match status" value="1"/>
</dbReference>
<feature type="domain" description="Glycosyl transferase family 1" evidence="8">
    <location>
        <begin position="195"/>
        <end position="343"/>
    </location>
</feature>
<keyword evidence="7" id="KW-0812">Transmembrane</keyword>
<comment type="pathway">
    <text evidence="1">Glycolipid biosynthesis; glycosylphosphatidylinositol-anchor biosynthesis.</text>
</comment>
<dbReference type="GO" id="GO:0000506">
    <property type="term" value="C:glycosylphosphatidylinositol-N-acetylglucosaminyltransferase (GPI-GnT) complex"/>
    <property type="evidence" value="ECO:0007669"/>
    <property type="project" value="InterPro"/>
</dbReference>
<organism evidence="10 11">
    <name type="scientific">Meganyctiphanes norvegica</name>
    <name type="common">Northern krill</name>
    <name type="synonym">Thysanopoda norvegica</name>
    <dbReference type="NCBI Taxonomy" id="48144"/>
    <lineage>
        <taxon>Eukaryota</taxon>
        <taxon>Metazoa</taxon>
        <taxon>Ecdysozoa</taxon>
        <taxon>Arthropoda</taxon>
        <taxon>Crustacea</taxon>
        <taxon>Multicrustacea</taxon>
        <taxon>Malacostraca</taxon>
        <taxon>Eumalacostraca</taxon>
        <taxon>Eucarida</taxon>
        <taxon>Euphausiacea</taxon>
        <taxon>Euphausiidae</taxon>
        <taxon>Meganyctiphanes</taxon>
    </lineage>
</organism>
<dbReference type="Pfam" id="PF08288">
    <property type="entry name" value="PIGA"/>
    <property type="match status" value="1"/>
</dbReference>
<evidence type="ECO:0000256" key="4">
    <source>
        <dbReference type="ARBA" id="ARBA00022676"/>
    </source>
</evidence>
<dbReference type="EMBL" id="CAXKWB010005526">
    <property type="protein sequence ID" value="CAL4078834.1"/>
    <property type="molecule type" value="Genomic_DNA"/>
</dbReference>